<dbReference type="AlphaFoldDB" id="A0A327QUA4"/>
<keyword evidence="1" id="KW-0472">Membrane</keyword>
<keyword evidence="1" id="KW-1133">Transmembrane helix</keyword>
<feature type="signal peptide" evidence="2">
    <location>
        <begin position="1"/>
        <end position="18"/>
    </location>
</feature>
<reference evidence="4 5" key="1">
    <citation type="submission" date="2018-06" db="EMBL/GenBank/DDBJ databases">
        <title>Genomic Encyclopedia of Archaeal and Bacterial Type Strains, Phase II (KMG-II): from individual species to whole genera.</title>
        <authorList>
            <person name="Goeker M."/>
        </authorList>
    </citation>
    <scope>NUCLEOTIDE SEQUENCE [LARGE SCALE GENOMIC DNA]</scope>
    <source>
        <strain evidence="4 5">DSM 23522</strain>
    </source>
</reference>
<comment type="caution">
    <text evidence="4">The sequence shown here is derived from an EMBL/GenBank/DDBJ whole genome shotgun (WGS) entry which is preliminary data.</text>
</comment>
<dbReference type="RefSeq" id="WP_111624870.1">
    <property type="nucleotide sequence ID" value="NZ_QLLN01000007.1"/>
</dbReference>
<evidence type="ECO:0000256" key="1">
    <source>
        <dbReference type="SAM" id="Phobius"/>
    </source>
</evidence>
<protein>
    <submittedName>
        <fullName evidence="4">CHAT domain-containing protein</fullName>
    </submittedName>
</protein>
<keyword evidence="2" id="KW-0732">Signal</keyword>
<evidence type="ECO:0000313" key="5">
    <source>
        <dbReference type="Proteomes" id="UP000249696"/>
    </source>
</evidence>
<sequence length="929" mass="105457">MNRYAAFFLALFSLVAFAQKESYDEQLDNLFNNAYEHLYINKDSAYHYFKEIEDLAVKNNDWVTVIEALISSNRNAGAFYDLDKLSDNLNILDSLFLTHKTYLDSLKEKRLFINSLLYDKGNYYFQLNNYRSSRQTFGQIIESLEALPDSEMDEDLIDLLSVSYSFIAKMYTEEGKYELAQQYYDKNIRYILQKKPDDLASLNTNYSLLAELYGKKGQYVTSTTYFKRALGFYLNDQSGINGIIATAHNLAENYLSLSKTDSAQHYLKLAKTYLNDTHHFASFHHRVQAKLEQKMNHFDLAVKELNLALQLEKNKWKNAKNESMAQIYNEIGDLQVSYGQYRSAVSNYNLGLNQIVDFSQDGTIALKLLKNKSLALNTLNSRDNYRTTIETVKLGIKTLDSLKPTFRSQADQLFLIEDAFPLFEAGIEATYQLYTSSSDEPYIDLAFKYSEKSKSVLLLEALLGAKATEFADIPADVLERESELKSEITHLEKQIKNSIGEKTEHQDALFNLKEEYRQLVRKLETDYKSYYDLKYNTATIAIEETQQALAKNELLISYFYGNKAIYVISLGSNTKNLIKIPIDANLEAGIKKVYRMLADPKSDVSVLSKATHKIYVRLLEPILKSENKTKLIIITDGLLNYIPFAALNTDPEGLSYLAEKHAISYVNSATLLSELRQRQPKEHTVLAFAPSFDGTVSVSNADRGKLLPLPNNKKEVEQILTTFKGRAFIDKEASLPNFKSQLSSFRVVHLATHAIFDDTAPEYSYLAFSQHDNTTENLLYVADLYNLKIDADLVTLSACESGLGDLKRGEGFMSLARGFFYSGAASIASTLWKINDASTTALMLGFYNNLSVGDTKDVALQKAQMGFLNINRENGFSHPYYWSGFVISGNTVPLSFSNNWIWILIGVIVVLVGIFFFLRTGKIRLSPIP</sequence>
<evidence type="ECO:0000313" key="4">
    <source>
        <dbReference type="EMBL" id="RAJ07950.1"/>
    </source>
</evidence>
<feature type="transmembrane region" description="Helical" evidence="1">
    <location>
        <begin position="900"/>
        <end position="918"/>
    </location>
</feature>
<gene>
    <name evidence="4" type="ORF">LV92_03512</name>
</gene>
<dbReference type="InterPro" id="IPR024983">
    <property type="entry name" value="CHAT_dom"/>
</dbReference>
<dbReference type="OrthoDB" id="9771112at2"/>
<dbReference type="InterPro" id="IPR011990">
    <property type="entry name" value="TPR-like_helical_dom_sf"/>
</dbReference>
<keyword evidence="1" id="KW-0812">Transmembrane</keyword>
<dbReference type="PANTHER" id="PTHR10098:SF108">
    <property type="entry name" value="TETRATRICOPEPTIDE REPEAT PROTEIN 28"/>
    <property type="match status" value="1"/>
</dbReference>
<keyword evidence="5" id="KW-1185">Reference proteome</keyword>
<feature type="domain" description="CHAT" evidence="3">
    <location>
        <begin position="611"/>
        <end position="890"/>
    </location>
</feature>
<dbReference type="InterPro" id="IPR019734">
    <property type="entry name" value="TPR_rpt"/>
</dbReference>
<accession>A0A327QUA4</accession>
<dbReference type="Proteomes" id="UP000249696">
    <property type="component" value="Unassembled WGS sequence"/>
</dbReference>
<dbReference type="PANTHER" id="PTHR10098">
    <property type="entry name" value="RAPSYN-RELATED"/>
    <property type="match status" value="1"/>
</dbReference>
<evidence type="ECO:0000259" key="3">
    <source>
        <dbReference type="Pfam" id="PF12770"/>
    </source>
</evidence>
<evidence type="ECO:0000256" key="2">
    <source>
        <dbReference type="SAM" id="SignalP"/>
    </source>
</evidence>
<proteinExistence type="predicted"/>
<dbReference type="SMART" id="SM00028">
    <property type="entry name" value="TPR"/>
    <property type="match status" value="5"/>
</dbReference>
<feature type="chain" id="PRO_5016394026" evidence="2">
    <location>
        <begin position="19"/>
        <end position="929"/>
    </location>
</feature>
<name>A0A327QUA4_9FLAO</name>
<dbReference type="Pfam" id="PF12770">
    <property type="entry name" value="CHAT"/>
    <property type="match status" value="1"/>
</dbReference>
<dbReference type="SUPFAM" id="SSF48452">
    <property type="entry name" value="TPR-like"/>
    <property type="match status" value="1"/>
</dbReference>
<organism evidence="4 5">
    <name type="scientific">Arenibacter echinorum</name>
    <dbReference type="NCBI Taxonomy" id="440515"/>
    <lineage>
        <taxon>Bacteria</taxon>
        <taxon>Pseudomonadati</taxon>
        <taxon>Bacteroidota</taxon>
        <taxon>Flavobacteriia</taxon>
        <taxon>Flavobacteriales</taxon>
        <taxon>Flavobacteriaceae</taxon>
        <taxon>Arenibacter</taxon>
    </lineage>
</organism>
<dbReference type="Gene3D" id="1.25.40.10">
    <property type="entry name" value="Tetratricopeptide repeat domain"/>
    <property type="match status" value="2"/>
</dbReference>
<dbReference type="EMBL" id="QLLN01000007">
    <property type="protein sequence ID" value="RAJ07950.1"/>
    <property type="molecule type" value="Genomic_DNA"/>
</dbReference>